<organism evidence="2 3">
    <name type="scientific">Collybia nuda</name>
    <dbReference type="NCBI Taxonomy" id="64659"/>
    <lineage>
        <taxon>Eukaryota</taxon>
        <taxon>Fungi</taxon>
        <taxon>Dikarya</taxon>
        <taxon>Basidiomycota</taxon>
        <taxon>Agaricomycotina</taxon>
        <taxon>Agaricomycetes</taxon>
        <taxon>Agaricomycetidae</taxon>
        <taxon>Agaricales</taxon>
        <taxon>Tricholomatineae</taxon>
        <taxon>Clitocybaceae</taxon>
        <taxon>Collybia</taxon>
    </lineage>
</organism>
<gene>
    <name evidence="2" type="ORF">BDZ94DRAFT_652744</name>
</gene>
<accession>A0A9P5Y7D7</accession>
<feature type="region of interest" description="Disordered" evidence="1">
    <location>
        <begin position="431"/>
        <end position="458"/>
    </location>
</feature>
<feature type="region of interest" description="Disordered" evidence="1">
    <location>
        <begin position="203"/>
        <end position="245"/>
    </location>
</feature>
<proteinExistence type="predicted"/>
<dbReference type="Proteomes" id="UP000807353">
    <property type="component" value="Unassembled WGS sequence"/>
</dbReference>
<dbReference type="InterPro" id="IPR018606">
    <property type="entry name" value="Arb1"/>
</dbReference>
<name>A0A9P5Y7D7_9AGAR</name>
<evidence type="ECO:0000256" key="1">
    <source>
        <dbReference type="SAM" id="MobiDB-lite"/>
    </source>
</evidence>
<dbReference type="OrthoDB" id="435402at2759"/>
<dbReference type="AlphaFoldDB" id="A0A9P5Y7D7"/>
<dbReference type="GO" id="GO:0031047">
    <property type="term" value="P:regulatory ncRNA-mediated gene silencing"/>
    <property type="evidence" value="ECO:0007669"/>
    <property type="project" value="InterPro"/>
</dbReference>
<sequence>MWDQFRLFVGLLSNTPIWNRTDKPVQDNDSDSDDEEELEQEESAANVINANLEREPRKFTPRPRARPPYAMYGEDPIPVGSDAEVKDLLDEESTRKEEKVITFLNDPEDCIKVFLSSYMRKQGLIWHKPNLSNMPRLVGFFVRFLIRNRTFPESAHERDFRRCLEIIDRAQNDLPLTAQIATSLPDDFNESCKTCWGTKADGYKPLANKPEDPDAEADESVNMDEPKSKKARLDDDSDKPDPTVSAKTAIDKFEEELKAANVEVIKLDEDTIMKEAVLESILDNVDDIEVTASNDNSWGGWGSSNDDPSSFATKLEEPDPWAEVIANWGPSKVQTLTAFLGPTALPLTHTAGVVEWSVRRVKSLAPPPHPNTVQKSPVSNEEDADAVDIELERQLAKVVLEPWLGWDKAGDEMPHLSKPRILESSRGPIISTNDDVAVDPNAQDTTPSAVSVDKMKPHDPTKDDITILVEPKVLEALSVGLGIGATWVQMAREQDFAEEAKKKKKKKSKSKKVPQRYWYVEEVILVLPSYHT</sequence>
<dbReference type="GO" id="GO:0033167">
    <property type="term" value="C:ARC complex"/>
    <property type="evidence" value="ECO:0007669"/>
    <property type="project" value="InterPro"/>
</dbReference>
<feature type="compositionally biased region" description="Basic and acidic residues" evidence="1">
    <location>
        <begin position="224"/>
        <end position="234"/>
    </location>
</feature>
<evidence type="ECO:0000313" key="2">
    <source>
        <dbReference type="EMBL" id="KAF9463091.1"/>
    </source>
</evidence>
<evidence type="ECO:0000313" key="3">
    <source>
        <dbReference type="Proteomes" id="UP000807353"/>
    </source>
</evidence>
<keyword evidence="3" id="KW-1185">Reference proteome</keyword>
<dbReference type="Pfam" id="PF09692">
    <property type="entry name" value="Arb1"/>
    <property type="match status" value="1"/>
</dbReference>
<comment type="caution">
    <text evidence="2">The sequence shown here is derived from an EMBL/GenBank/DDBJ whole genome shotgun (WGS) entry which is preliminary data.</text>
</comment>
<feature type="region of interest" description="Disordered" evidence="1">
    <location>
        <begin position="18"/>
        <end position="76"/>
    </location>
</feature>
<feature type="compositionally biased region" description="Acidic residues" evidence="1">
    <location>
        <begin position="28"/>
        <end position="42"/>
    </location>
</feature>
<protein>
    <submittedName>
        <fullName evidence="2">Uncharacterized protein</fullName>
    </submittedName>
</protein>
<reference evidence="2" key="1">
    <citation type="submission" date="2020-11" db="EMBL/GenBank/DDBJ databases">
        <authorList>
            <consortium name="DOE Joint Genome Institute"/>
            <person name="Ahrendt S."/>
            <person name="Riley R."/>
            <person name="Andreopoulos W."/>
            <person name="Labutti K."/>
            <person name="Pangilinan J."/>
            <person name="Ruiz-Duenas F.J."/>
            <person name="Barrasa J.M."/>
            <person name="Sanchez-Garcia M."/>
            <person name="Camarero S."/>
            <person name="Miyauchi S."/>
            <person name="Serrano A."/>
            <person name="Linde D."/>
            <person name="Babiker R."/>
            <person name="Drula E."/>
            <person name="Ayuso-Fernandez I."/>
            <person name="Pacheco R."/>
            <person name="Padilla G."/>
            <person name="Ferreira P."/>
            <person name="Barriuso J."/>
            <person name="Kellner H."/>
            <person name="Castanera R."/>
            <person name="Alfaro M."/>
            <person name="Ramirez L."/>
            <person name="Pisabarro A.G."/>
            <person name="Kuo A."/>
            <person name="Tritt A."/>
            <person name="Lipzen A."/>
            <person name="He G."/>
            <person name="Yan M."/>
            <person name="Ng V."/>
            <person name="Cullen D."/>
            <person name="Martin F."/>
            <person name="Rosso M.-N."/>
            <person name="Henrissat B."/>
            <person name="Hibbett D."/>
            <person name="Martinez A.T."/>
            <person name="Grigoriev I.V."/>
        </authorList>
    </citation>
    <scope>NUCLEOTIDE SEQUENCE</scope>
    <source>
        <strain evidence="2">CBS 247.69</strain>
    </source>
</reference>
<feature type="compositionally biased region" description="Acidic residues" evidence="1">
    <location>
        <begin position="213"/>
        <end position="222"/>
    </location>
</feature>
<dbReference type="EMBL" id="MU150266">
    <property type="protein sequence ID" value="KAF9463091.1"/>
    <property type="molecule type" value="Genomic_DNA"/>
</dbReference>